<keyword evidence="2" id="KW-1185">Reference proteome</keyword>
<dbReference type="GO" id="GO:0009535">
    <property type="term" value="C:chloroplast thylakoid membrane"/>
    <property type="evidence" value="ECO:0007669"/>
    <property type="project" value="TreeGrafter"/>
</dbReference>
<sequence>MVAKEEQRWRWVAIVPIIINPPVNSLLFDAEQPKPGYVSIEIISYIFFEVVTLPRFLIPYGLHKGPLETSVLIVSVYGQFKSSPIYIGIHCRLLALGMMEYNTDWKAIQRRLLPCKISIRYLLGRKTVAHRKHQKTPLRDPALLRRQWRIALGTQKSYKQDAAKEEKRQMHELKRRCKTADLANWHLDYDKEKKLG</sequence>
<dbReference type="EMBL" id="VAHF01000001">
    <property type="protein sequence ID" value="TXG71867.1"/>
    <property type="molecule type" value="Genomic_DNA"/>
</dbReference>
<comment type="caution">
    <text evidence="1">The sequence shown here is derived from an EMBL/GenBank/DDBJ whole genome shotgun (WGS) entry which is preliminary data.</text>
</comment>
<dbReference type="PANTHER" id="PTHR11693:SF28">
    <property type="entry name" value="MYB-LIKE DOMAIN-CONTAINING PROTEIN"/>
    <property type="match status" value="1"/>
</dbReference>
<dbReference type="AlphaFoldDB" id="A0A5C7IR36"/>
<dbReference type="GO" id="GO:0046933">
    <property type="term" value="F:proton-transporting ATP synthase activity, rotational mechanism"/>
    <property type="evidence" value="ECO:0007669"/>
    <property type="project" value="InterPro"/>
</dbReference>
<dbReference type="OrthoDB" id="49309at2759"/>
<name>A0A5C7IR36_9ROSI</name>
<dbReference type="GO" id="GO:0045259">
    <property type="term" value="C:proton-transporting ATP synthase complex"/>
    <property type="evidence" value="ECO:0007669"/>
    <property type="project" value="InterPro"/>
</dbReference>
<accession>A0A5C7IR36</accession>
<evidence type="ECO:0000313" key="2">
    <source>
        <dbReference type="Proteomes" id="UP000323000"/>
    </source>
</evidence>
<protein>
    <submittedName>
        <fullName evidence="1">Uncharacterized protein</fullName>
    </submittedName>
</protein>
<proteinExistence type="predicted"/>
<reference evidence="2" key="1">
    <citation type="journal article" date="2019" name="Gigascience">
        <title>De novo genome assembly of the endangered Acer yangbiense, a plant species with extremely small populations endemic to Yunnan Province, China.</title>
        <authorList>
            <person name="Yang J."/>
            <person name="Wariss H.M."/>
            <person name="Tao L."/>
            <person name="Zhang R."/>
            <person name="Yun Q."/>
            <person name="Hollingsworth P."/>
            <person name="Dao Z."/>
            <person name="Luo G."/>
            <person name="Guo H."/>
            <person name="Ma Y."/>
            <person name="Sun W."/>
        </authorList>
    </citation>
    <scope>NUCLEOTIDE SEQUENCE [LARGE SCALE GENOMIC DNA]</scope>
    <source>
        <strain evidence="2">cv. Malutang</strain>
    </source>
</reference>
<gene>
    <name evidence="1" type="ORF">EZV62_000446</name>
</gene>
<evidence type="ECO:0000313" key="1">
    <source>
        <dbReference type="EMBL" id="TXG71867.1"/>
    </source>
</evidence>
<dbReference type="PANTHER" id="PTHR11693">
    <property type="entry name" value="ATP SYNTHASE GAMMA CHAIN"/>
    <property type="match status" value="1"/>
</dbReference>
<dbReference type="InterPro" id="IPR000131">
    <property type="entry name" value="ATP_synth_F1_gsu"/>
</dbReference>
<organism evidence="1 2">
    <name type="scientific">Acer yangbiense</name>
    <dbReference type="NCBI Taxonomy" id="1000413"/>
    <lineage>
        <taxon>Eukaryota</taxon>
        <taxon>Viridiplantae</taxon>
        <taxon>Streptophyta</taxon>
        <taxon>Embryophyta</taxon>
        <taxon>Tracheophyta</taxon>
        <taxon>Spermatophyta</taxon>
        <taxon>Magnoliopsida</taxon>
        <taxon>eudicotyledons</taxon>
        <taxon>Gunneridae</taxon>
        <taxon>Pentapetalae</taxon>
        <taxon>rosids</taxon>
        <taxon>malvids</taxon>
        <taxon>Sapindales</taxon>
        <taxon>Sapindaceae</taxon>
        <taxon>Hippocastanoideae</taxon>
        <taxon>Acereae</taxon>
        <taxon>Acer</taxon>
    </lineage>
</organism>
<dbReference type="Proteomes" id="UP000323000">
    <property type="component" value="Chromosome 1"/>
</dbReference>